<sequence length="110" mass="13289">MGDIWREIRRQQDLSEQFEPQASDGLEDISSEQLAYVFEGEDDDYMSDHEQEYEDEVDYDYELLTAQQQWEESLEQLSQVLNWVLLPLLGKFLGRRTALRIWKNVMDYMW</sequence>
<evidence type="ECO:0000313" key="1">
    <source>
        <dbReference type="EMBL" id="SCU90260.1"/>
    </source>
</evidence>
<dbReference type="STRING" id="1266660.A0A1G4JIU8"/>
<accession>A0A1G4JIU8</accession>
<dbReference type="Proteomes" id="UP000190274">
    <property type="component" value="Chromosome F"/>
</dbReference>
<name>A0A1G4JIU8_9SACH</name>
<dbReference type="GO" id="GO:0005741">
    <property type="term" value="C:mitochondrial outer membrane"/>
    <property type="evidence" value="ECO:0007669"/>
    <property type="project" value="TreeGrafter"/>
</dbReference>
<dbReference type="PANTHER" id="PTHR28230:SF1">
    <property type="entry name" value="MITOCHONDRIAL IMPORT PROTEIN 2"/>
    <property type="match status" value="1"/>
</dbReference>
<dbReference type="PANTHER" id="PTHR28230">
    <property type="entry name" value="CHROMOSOME 1, WHOLE GENOME SHOTGUN SEQUENCE"/>
    <property type="match status" value="1"/>
</dbReference>
<dbReference type="GO" id="GO:0045040">
    <property type="term" value="P:protein insertion into mitochondrial outer membrane"/>
    <property type="evidence" value="ECO:0007669"/>
    <property type="project" value="InterPro"/>
</dbReference>
<reference evidence="1 2" key="1">
    <citation type="submission" date="2016-03" db="EMBL/GenBank/DDBJ databases">
        <authorList>
            <person name="Devillers H."/>
        </authorList>
    </citation>
    <scope>NUCLEOTIDE SEQUENCE [LARGE SCALE GENOMIC DNA]</scope>
    <source>
        <strain evidence="1">CBS 10888</strain>
    </source>
</reference>
<dbReference type="GO" id="GO:0070096">
    <property type="term" value="P:mitochondrial outer membrane translocase complex assembly"/>
    <property type="evidence" value="ECO:0007669"/>
    <property type="project" value="InterPro"/>
</dbReference>
<evidence type="ECO:0000313" key="2">
    <source>
        <dbReference type="Proteomes" id="UP000190274"/>
    </source>
</evidence>
<dbReference type="Pfam" id="PF19117">
    <property type="entry name" value="Mim2"/>
    <property type="match status" value="1"/>
</dbReference>
<gene>
    <name evidence="1" type="ORF">LADA_0F02850G</name>
</gene>
<dbReference type="OrthoDB" id="5555533at2759"/>
<keyword evidence="2" id="KW-1185">Reference proteome</keyword>
<protein>
    <submittedName>
        <fullName evidence="1">LADA_0F02850g1_1</fullName>
    </submittedName>
</protein>
<dbReference type="EMBL" id="LT598458">
    <property type="protein sequence ID" value="SCU90260.1"/>
    <property type="molecule type" value="Genomic_DNA"/>
</dbReference>
<organism evidence="1 2">
    <name type="scientific">Lachancea dasiensis</name>
    <dbReference type="NCBI Taxonomy" id="1072105"/>
    <lineage>
        <taxon>Eukaryota</taxon>
        <taxon>Fungi</taxon>
        <taxon>Dikarya</taxon>
        <taxon>Ascomycota</taxon>
        <taxon>Saccharomycotina</taxon>
        <taxon>Saccharomycetes</taxon>
        <taxon>Saccharomycetales</taxon>
        <taxon>Saccharomycetaceae</taxon>
        <taxon>Lachancea</taxon>
    </lineage>
</organism>
<proteinExistence type="predicted"/>
<dbReference type="InterPro" id="IPR037652">
    <property type="entry name" value="Mim2"/>
</dbReference>
<dbReference type="AlphaFoldDB" id="A0A1G4JIU8"/>